<dbReference type="Gene3D" id="1.20.5.2950">
    <property type="match status" value="1"/>
</dbReference>
<dbReference type="InterPro" id="IPR005124">
    <property type="entry name" value="V-ATPase_G"/>
</dbReference>
<keyword evidence="5" id="KW-0406">Ion transport</keyword>
<evidence type="ECO:0000256" key="5">
    <source>
        <dbReference type="ARBA" id="ARBA00023065"/>
    </source>
</evidence>
<evidence type="ECO:0000256" key="6">
    <source>
        <dbReference type="SAM" id="Coils"/>
    </source>
</evidence>
<evidence type="ECO:0000256" key="1">
    <source>
        <dbReference type="ARBA" id="ARBA00003847"/>
    </source>
</evidence>
<dbReference type="EMBL" id="JADCNL010000011">
    <property type="protein sequence ID" value="KAG0461567.1"/>
    <property type="molecule type" value="Genomic_DNA"/>
</dbReference>
<protein>
    <recommendedName>
        <fullName evidence="12">V-type proton ATPase subunit G</fullName>
    </recommendedName>
</protein>
<dbReference type="NCBIfam" id="TIGR01147">
    <property type="entry name" value="V_ATP_synt_G"/>
    <property type="match status" value="1"/>
</dbReference>
<accession>A0A835PZY8</accession>
<sequence>MEETEPRSFRRRSRKQSHPRCSFHNPIKELFEEKVGKKASAPAPPTASETAVATKEALEPPPSPVPPSPKTEHQPRSSARIKRTSPPDHLSPAAEKKRGKRKRVALVGAGSSSGESGERGDADAGETVPTDKTDSPAATTVEGADWSAGACRALISGLKMDSSRRQGGIQQLLAAEQEAQHIVNAARNAKMARLKQAKEEADKEVAEFRAQMEAKFQKKLVETSGDTGANVKRLEEETEAKILHLNSDAESISHDVVNMLLRHVTTVKI</sequence>
<keyword evidence="10" id="KW-1185">Reference proteome</keyword>
<evidence type="ECO:0000313" key="8">
    <source>
        <dbReference type="EMBL" id="KAG0461567.1"/>
    </source>
</evidence>
<evidence type="ECO:0000313" key="9">
    <source>
        <dbReference type="EMBL" id="KAG0463024.1"/>
    </source>
</evidence>
<dbReference type="Proteomes" id="UP000636800">
    <property type="component" value="Chromosome 11"/>
</dbReference>
<comment type="function">
    <text evidence="1">Catalytic subunit of the peripheral V1 complex of vacuolar ATPase (V-ATPase). V-ATPase is responsible for acidifying a variety of intracellular compartments in eukaryotic cells.</text>
</comment>
<dbReference type="OrthoDB" id="250802at2759"/>
<feature type="coiled-coil region" evidence="6">
    <location>
        <begin position="184"/>
        <end position="218"/>
    </location>
</feature>
<dbReference type="PANTHER" id="PTHR12713">
    <property type="entry name" value="VACUOLAR ATP SYNTHASE SUBUNIT G"/>
    <property type="match status" value="1"/>
</dbReference>
<gene>
    <name evidence="9" type="ORF">HPP92_021500</name>
    <name evidence="8" type="ORF">HPP92_021864</name>
</gene>
<feature type="compositionally biased region" description="Pro residues" evidence="7">
    <location>
        <begin position="59"/>
        <end position="69"/>
    </location>
</feature>
<organism evidence="9 11">
    <name type="scientific">Vanilla planifolia</name>
    <name type="common">Vanilla</name>
    <dbReference type="NCBI Taxonomy" id="51239"/>
    <lineage>
        <taxon>Eukaryota</taxon>
        <taxon>Viridiplantae</taxon>
        <taxon>Streptophyta</taxon>
        <taxon>Embryophyta</taxon>
        <taxon>Tracheophyta</taxon>
        <taxon>Spermatophyta</taxon>
        <taxon>Magnoliopsida</taxon>
        <taxon>Liliopsida</taxon>
        <taxon>Asparagales</taxon>
        <taxon>Orchidaceae</taxon>
        <taxon>Vanilloideae</taxon>
        <taxon>Vanilleae</taxon>
        <taxon>Vanilla</taxon>
    </lineage>
</organism>
<evidence type="ECO:0000313" key="10">
    <source>
        <dbReference type="Proteomes" id="UP000636800"/>
    </source>
</evidence>
<evidence type="ECO:0000256" key="4">
    <source>
        <dbReference type="ARBA" id="ARBA00022781"/>
    </source>
</evidence>
<dbReference type="Pfam" id="PF03179">
    <property type="entry name" value="V-ATPase_G"/>
    <property type="match status" value="1"/>
</dbReference>
<comment type="similarity">
    <text evidence="2">Belongs to the V-ATPase G subunit family.</text>
</comment>
<dbReference type="GO" id="GO:0046961">
    <property type="term" value="F:proton-transporting ATPase activity, rotational mechanism"/>
    <property type="evidence" value="ECO:0007669"/>
    <property type="project" value="InterPro"/>
</dbReference>
<feature type="compositionally biased region" description="Basic and acidic residues" evidence="7">
    <location>
        <begin position="26"/>
        <end position="36"/>
    </location>
</feature>
<keyword evidence="3" id="KW-0813">Transport</keyword>
<feature type="region of interest" description="Disordered" evidence="7">
    <location>
        <begin position="1"/>
        <end position="143"/>
    </location>
</feature>
<evidence type="ECO:0000256" key="7">
    <source>
        <dbReference type="SAM" id="MobiDB-lite"/>
    </source>
</evidence>
<dbReference type="PANTHER" id="PTHR12713:SF11">
    <property type="entry name" value="V-TYPE PROTON ATPASE SUBUNIT G"/>
    <property type="match status" value="1"/>
</dbReference>
<comment type="caution">
    <text evidence="9">The sequence shown here is derived from an EMBL/GenBank/DDBJ whole genome shotgun (WGS) entry which is preliminary data.</text>
</comment>
<dbReference type="GO" id="GO:0000221">
    <property type="term" value="C:vacuolar proton-transporting V-type ATPase, V1 domain"/>
    <property type="evidence" value="ECO:0007669"/>
    <property type="project" value="TreeGrafter"/>
</dbReference>
<proteinExistence type="inferred from homology"/>
<dbReference type="FunFam" id="1.20.5.2950:FF:000001">
    <property type="entry name" value="V-type proton ATPase subunit G"/>
    <property type="match status" value="1"/>
</dbReference>
<evidence type="ECO:0000256" key="2">
    <source>
        <dbReference type="ARBA" id="ARBA00010066"/>
    </source>
</evidence>
<reference evidence="10 11" key="1">
    <citation type="journal article" date="2020" name="Nat. Food">
        <title>A phased Vanilla planifolia genome enables genetic improvement of flavour and production.</title>
        <authorList>
            <person name="Hasing T."/>
            <person name="Tang H."/>
            <person name="Brym M."/>
            <person name="Khazi F."/>
            <person name="Huang T."/>
            <person name="Chambers A.H."/>
        </authorList>
    </citation>
    <scope>NUCLEOTIDE SEQUENCE [LARGE SCALE GENOMIC DNA]</scope>
    <source>
        <tissue evidence="9">Leaf</tissue>
    </source>
</reference>
<keyword evidence="4" id="KW-0375">Hydrogen ion transport</keyword>
<name>A0A835PZY8_VANPL</name>
<dbReference type="AlphaFoldDB" id="A0A835PZY8"/>
<keyword evidence="6" id="KW-0175">Coiled coil</keyword>
<evidence type="ECO:0000256" key="3">
    <source>
        <dbReference type="ARBA" id="ARBA00022448"/>
    </source>
</evidence>
<dbReference type="EMBL" id="JADCNM010000011">
    <property type="protein sequence ID" value="KAG0463024.1"/>
    <property type="molecule type" value="Genomic_DNA"/>
</dbReference>
<feature type="compositionally biased region" description="Basic residues" evidence="7">
    <location>
        <begin position="9"/>
        <end position="18"/>
    </location>
</feature>
<evidence type="ECO:0000313" key="11">
    <source>
        <dbReference type="Proteomes" id="UP000639772"/>
    </source>
</evidence>
<dbReference type="GO" id="GO:0016887">
    <property type="term" value="F:ATP hydrolysis activity"/>
    <property type="evidence" value="ECO:0007669"/>
    <property type="project" value="TreeGrafter"/>
</dbReference>
<evidence type="ECO:0008006" key="12">
    <source>
        <dbReference type="Google" id="ProtNLM"/>
    </source>
</evidence>
<dbReference type="Proteomes" id="UP000639772">
    <property type="component" value="Chromosome 11"/>
</dbReference>